<dbReference type="InterPro" id="IPR006357">
    <property type="entry name" value="HAD-SF_hydro_IIA"/>
</dbReference>
<dbReference type="GO" id="GO:0016787">
    <property type="term" value="F:hydrolase activity"/>
    <property type="evidence" value="ECO:0007669"/>
    <property type="project" value="UniProtKB-KW"/>
</dbReference>
<dbReference type="PANTHER" id="PTHR14269">
    <property type="entry name" value="CDP-DIACYLGLYCEROL--GLYCEROL-3-PHOSPHATE 3-PHOSPHATIDYLTRANSFERASE-RELATED"/>
    <property type="match status" value="1"/>
</dbReference>
<sequence>MISHRVINSVSCKFPQFFRNLNVQAKRPPLGFAFDIDGVLMGGPNPLPRARNALHILNGNNPFKAKIPYILLTNGGGYTEKERAEKLSSTLDVEISPSQIVQAHTILKDYVNEYTHKAVLCLGGTGDTMRKIAESYGFHKSYTTADVLAWNSSVWPFTHLPESDIVSARKVDFSRTPISAIFVFHDPRNWGADVQIMCDIIQSGGIIGNHYVDEKTRQNNPIQVIFCNPDLIWQSDFPRPRLGQGAFRESFQAVYKMLTGSYYPYVQFGKPTQATYDYARRTLRNLFDKAYGPGELPNMYMIGDNPESDIAGANAAHWYSVLVHTGVYDVTLGIPPTHLPTKEALDVEEGVRWAIEREAKLLSR</sequence>
<keyword evidence="1" id="KW-0378">Hydrolase</keyword>
<gene>
    <name evidence="1" type="ORF">BT96DRAFT_962629</name>
</gene>
<dbReference type="InterPro" id="IPR023214">
    <property type="entry name" value="HAD_sf"/>
</dbReference>
<keyword evidence="2" id="KW-1185">Reference proteome</keyword>
<dbReference type="Pfam" id="PF13242">
    <property type="entry name" value="Hydrolase_like"/>
    <property type="match status" value="1"/>
</dbReference>
<dbReference type="SUPFAM" id="SSF56784">
    <property type="entry name" value="HAD-like"/>
    <property type="match status" value="1"/>
</dbReference>
<dbReference type="EMBL" id="ML769390">
    <property type="protein sequence ID" value="KAE9408605.1"/>
    <property type="molecule type" value="Genomic_DNA"/>
</dbReference>
<evidence type="ECO:0000313" key="2">
    <source>
        <dbReference type="Proteomes" id="UP000799118"/>
    </source>
</evidence>
<dbReference type="InterPro" id="IPR050324">
    <property type="entry name" value="CDP-alcohol_PTase-I"/>
</dbReference>
<dbReference type="InterPro" id="IPR006353">
    <property type="entry name" value="HAD-SF_hydro_IIA_CECR5"/>
</dbReference>
<evidence type="ECO:0000313" key="1">
    <source>
        <dbReference type="EMBL" id="KAE9408605.1"/>
    </source>
</evidence>
<accession>A0A6A4IJ90</accession>
<dbReference type="GO" id="GO:0005739">
    <property type="term" value="C:mitochondrion"/>
    <property type="evidence" value="ECO:0007669"/>
    <property type="project" value="TreeGrafter"/>
</dbReference>
<dbReference type="InterPro" id="IPR036412">
    <property type="entry name" value="HAD-like_sf"/>
</dbReference>
<organism evidence="1 2">
    <name type="scientific">Gymnopus androsaceus JB14</name>
    <dbReference type="NCBI Taxonomy" id="1447944"/>
    <lineage>
        <taxon>Eukaryota</taxon>
        <taxon>Fungi</taxon>
        <taxon>Dikarya</taxon>
        <taxon>Basidiomycota</taxon>
        <taxon>Agaricomycotina</taxon>
        <taxon>Agaricomycetes</taxon>
        <taxon>Agaricomycetidae</taxon>
        <taxon>Agaricales</taxon>
        <taxon>Marasmiineae</taxon>
        <taxon>Omphalotaceae</taxon>
        <taxon>Gymnopus</taxon>
    </lineage>
</organism>
<dbReference type="NCBIfam" id="TIGR01456">
    <property type="entry name" value="CECR5"/>
    <property type="match status" value="1"/>
</dbReference>
<dbReference type="Proteomes" id="UP000799118">
    <property type="component" value="Unassembled WGS sequence"/>
</dbReference>
<dbReference type="PANTHER" id="PTHR14269:SF4">
    <property type="entry name" value="CAT EYE SYNDROME CRITICAL REGION PROTEIN 5"/>
    <property type="match status" value="1"/>
</dbReference>
<dbReference type="Gene3D" id="3.40.50.1000">
    <property type="entry name" value="HAD superfamily/HAD-like"/>
    <property type="match status" value="2"/>
</dbReference>
<dbReference type="OrthoDB" id="10251048at2759"/>
<dbReference type="Pfam" id="PF13344">
    <property type="entry name" value="Hydrolase_6"/>
    <property type="match status" value="1"/>
</dbReference>
<dbReference type="AlphaFoldDB" id="A0A6A4IJ90"/>
<dbReference type="GO" id="GO:0046474">
    <property type="term" value="P:glycerophospholipid biosynthetic process"/>
    <property type="evidence" value="ECO:0007669"/>
    <property type="project" value="TreeGrafter"/>
</dbReference>
<protein>
    <submittedName>
        <fullName evidence="1">HAD-superfamily hydrolase</fullName>
    </submittedName>
</protein>
<proteinExistence type="predicted"/>
<reference evidence="1" key="1">
    <citation type="journal article" date="2019" name="Environ. Microbiol.">
        <title>Fungal ecological strategies reflected in gene transcription - a case study of two litter decomposers.</title>
        <authorList>
            <person name="Barbi F."/>
            <person name="Kohler A."/>
            <person name="Barry K."/>
            <person name="Baskaran P."/>
            <person name="Daum C."/>
            <person name="Fauchery L."/>
            <person name="Ihrmark K."/>
            <person name="Kuo A."/>
            <person name="LaButti K."/>
            <person name="Lipzen A."/>
            <person name="Morin E."/>
            <person name="Grigoriev I.V."/>
            <person name="Henrissat B."/>
            <person name="Lindahl B."/>
            <person name="Martin F."/>
        </authorList>
    </citation>
    <scope>NUCLEOTIDE SEQUENCE</scope>
    <source>
        <strain evidence="1">JB14</strain>
    </source>
</reference>
<dbReference type="NCBIfam" id="TIGR01460">
    <property type="entry name" value="HAD-SF-IIA"/>
    <property type="match status" value="1"/>
</dbReference>
<name>A0A6A4IJ90_9AGAR</name>